<dbReference type="GO" id="GO:0097363">
    <property type="term" value="F:protein O-acetylglucosaminyltransferase activity"/>
    <property type="evidence" value="ECO:0007669"/>
    <property type="project" value="TreeGrafter"/>
</dbReference>
<dbReference type="InterPro" id="IPR019734">
    <property type="entry name" value="TPR_rpt"/>
</dbReference>
<dbReference type="InterPro" id="IPR037919">
    <property type="entry name" value="OGT"/>
</dbReference>
<dbReference type="SMART" id="SM00028">
    <property type="entry name" value="TPR"/>
    <property type="match status" value="3"/>
</dbReference>
<evidence type="ECO:0000313" key="1">
    <source>
        <dbReference type="EMBL" id="SVE08586.1"/>
    </source>
</evidence>
<dbReference type="SUPFAM" id="SSF48452">
    <property type="entry name" value="TPR-like"/>
    <property type="match status" value="1"/>
</dbReference>
<dbReference type="GO" id="GO:0006493">
    <property type="term" value="P:protein O-linked glycosylation"/>
    <property type="evidence" value="ECO:0007669"/>
    <property type="project" value="InterPro"/>
</dbReference>
<dbReference type="PANTHER" id="PTHR44366:SF1">
    <property type="entry name" value="UDP-N-ACETYLGLUCOSAMINE--PEPTIDE N-ACETYLGLUCOSAMINYLTRANSFERASE 110 KDA SUBUNIT"/>
    <property type="match status" value="1"/>
</dbReference>
<feature type="non-terminal residue" evidence="1">
    <location>
        <position position="1"/>
    </location>
</feature>
<reference evidence="1" key="1">
    <citation type="submission" date="2018-05" db="EMBL/GenBank/DDBJ databases">
        <authorList>
            <person name="Lanie J.A."/>
            <person name="Ng W.-L."/>
            <person name="Kazmierczak K.M."/>
            <person name="Andrzejewski T.M."/>
            <person name="Davidsen T.M."/>
            <person name="Wayne K.J."/>
            <person name="Tettelin H."/>
            <person name="Glass J.I."/>
            <person name="Rusch D."/>
            <person name="Podicherti R."/>
            <person name="Tsui H.-C.T."/>
            <person name="Winkler M.E."/>
        </authorList>
    </citation>
    <scope>NUCLEOTIDE SEQUENCE</scope>
</reference>
<proteinExistence type="predicted"/>
<dbReference type="Pfam" id="PF13432">
    <property type="entry name" value="TPR_16"/>
    <property type="match status" value="2"/>
</dbReference>
<dbReference type="Gene3D" id="1.25.40.10">
    <property type="entry name" value="Tetratricopeptide repeat domain"/>
    <property type="match status" value="1"/>
</dbReference>
<name>A0A383AL02_9ZZZZ</name>
<dbReference type="PANTHER" id="PTHR44366">
    <property type="entry name" value="UDP-N-ACETYLGLUCOSAMINE--PEPTIDE N-ACETYLGLUCOSAMINYLTRANSFERASE 110 KDA SUBUNIT"/>
    <property type="match status" value="1"/>
</dbReference>
<organism evidence="1">
    <name type="scientific">marine metagenome</name>
    <dbReference type="NCBI Taxonomy" id="408172"/>
    <lineage>
        <taxon>unclassified sequences</taxon>
        <taxon>metagenomes</taxon>
        <taxon>ecological metagenomes</taxon>
    </lineage>
</organism>
<dbReference type="InterPro" id="IPR011990">
    <property type="entry name" value="TPR-like_helical_dom_sf"/>
</dbReference>
<dbReference type="EMBL" id="UINC01193131">
    <property type="protein sequence ID" value="SVE08586.1"/>
    <property type="molecule type" value="Genomic_DNA"/>
</dbReference>
<accession>A0A383AL02</accession>
<gene>
    <name evidence="1" type="ORF">METZ01_LOCUS461440</name>
</gene>
<protein>
    <submittedName>
        <fullName evidence="1">Uncharacterized protein</fullName>
    </submittedName>
</protein>
<sequence length="186" mass="20844">VLVLVLAVMTFFRCGVFLDTATLWSDTVKKNPRSPLALTSLGNELGGKGLHELAERRHRQAIDVDPRFPDAWVNLAVELHGQERKDEAFEVAAWAVKLAPWLPRARVNLAMGLAERGRYDEAVEHLAAAVAADKRFAIAWAHLARIELLRKNETGFRRAVEQLRRLDPRLADEFQPGPQPNDSPSP</sequence>
<dbReference type="AlphaFoldDB" id="A0A383AL02"/>